<protein>
    <submittedName>
        <fullName evidence="1">Uncharacterized protein</fullName>
    </submittedName>
</protein>
<dbReference type="RefSeq" id="WP_200248006.1">
    <property type="nucleotide sequence ID" value="NZ_NRRY01000046.1"/>
</dbReference>
<reference evidence="1 2" key="1">
    <citation type="journal article" date="2020" name="Microorganisms">
        <title>Osmotic Adaptation and Compatible Solute Biosynthesis of Phototrophic Bacteria as Revealed from Genome Analyses.</title>
        <authorList>
            <person name="Imhoff J.F."/>
            <person name="Rahn T."/>
            <person name="Kunzel S."/>
            <person name="Keller A."/>
            <person name="Neulinger S.C."/>
        </authorList>
    </citation>
    <scope>NUCLEOTIDE SEQUENCE [LARGE SCALE GENOMIC DNA]</scope>
    <source>
        <strain evidence="1 2">DSM 25653</strain>
    </source>
</reference>
<dbReference type="InterPro" id="IPR014946">
    <property type="entry name" value="CRR6"/>
</dbReference>
<dbReference type="AlphaFoldDB" id="A0A9X0WC65"/>
<evidence type="ECO:0000313" key="2">
    <source>
        <dbReference type="Proteomes" id="UP001138768"/>
    </source>
</evidence>
<evidence type="ECO:0000313" key="1">
    <source>
        <dbReference type="EMBL" id="MBK1620711.1"/>
    </source>
</evidence>
<name>A0A9X0WC65_9GAMM</name>
<dbReference type="Pfam" id="PF08847">
    <property type="entry name" value="Crr6"/>
    <property type="match status" value="1"/>
</dbReference>
<dbReference type="EMBL" id="NRRY01000046">
    <property type="protein sequence ID" value="MBK1620711.1"/>
    <property type="molecule type" value="Genomic_DNA"/>
</dbReference>
<sequence>MTAAAPQYQPRYPRARLSAAKDEVLAVEITRESVERCDIQPLLGKLELLSEDAHSALHWEGKLTFYFGGWDRDPRETAEIPEIRAYFAALTAEWPYWLHFAEKTGDSIPHVLRLLCRGHVERRRQGIVGWQFDDPSEISRVLLQLFDQMNALYDRLGLPEENNQRITEEVAQLIESSLLG</sequence>
<proteinExistence type="predicted"/>
<dbReference type="Proteomes" id="UP001138768">
    <property type="component" value="Unassembled WGS sequence"/>
</dbReference>
<comment type="caution">
    <text evidence="1">The sequence shown here is derived from an EMBL/GenBank/DDBJ whole genome shotgun (WGS) entry which is preliminary data.</text>
</comment>
<organism evidence="1 2">
    <name type="scientific">Lamprobacter modestohalophilus</name>
    <dbReference type="NCBI Taxonomy" id="1064514"/>
    <lineage>
        <taxon>Bacteria</taxon>
        <taxon>Pseudomonadati</taxon>
        <taxon>Pseudomonadota</taxon>
        <taxon>Gammaproteobacteria</taxon>
        <taxon>Chromatiales</taxon>
        <taxon>Chromatiaceae</taxon>
        <taxon>Lamprobacter</taxon>
    </lineage>
</organism>
<accession>A0A9X0WC65</accession>
<keyword evidence="2" id="KW-1185">Reference proteome</keyword>
<gene>
    <name evidence="1" type="ORF">CKO42_20215</name>
</gene>